<dbReference type="Proteomes" id="UP001163105">
    <property type="component" value="Unassembled WGS sequence"/>
</dbReference>
<dbReference type="Pfam" id="PF00069">
    <property type="entry name" value="Pkinase"/>
    <property type="match status" value="1"/>
</dbReference>
<feature type="region of interest" description="Disordered" evidence="9">
    <location>
        <begin position="423"/>
        <end position="445"/>
    </location>
</feature>
<evidence type="ECO:0000256" key="6">
    <source>
        <dbReference type="PIRSR" id="PIRSR630616-1"/>
    </source>
</evidence>
<evidence type="ECO:0000256" key="8">
    <source>
        <dbReference type="PIRSR" id="PIRSR630616-3"/>
    </source>
</evidence>
<dbReference type="Gene3D" id="1.10.510.10">
    <property type="entry name" value="Transferase(Phosphotransferase) domain 1"/>
    <property type="match status" value="1"/>
</dbReference>
<feature type="active site" description="Proton acceptor" evidence="6">
    <location>
        <position position="554"/>
    </location>
</feature>
<feature type="region of interest" description="Disordered" evidence="9">
    <location>
        <begin position="285"/>
        <end position="343"/>
    </location>
</feature>
<dbReference type="SUPFAM" id="SSF56112">
    <property type="entry name" value="Protein kinase-like (PK-like)"/>
    <property type="match status" value="1"/>
</dbReference>
<gene>
    <name evidence="11" type="ORF">O9K51_05700</name>
</gene>
<dbReference type="GO" id="GO:0005524">
    <property type="term" value="F:ATP binding"/>
    <property type="evidence" value="ECO:0007669"/>
    <property type="project" value="UniProtKB-KW"/>
</dbReference>
<dbReference type="PROSITE" id="PS00108">
    <property type="entry name" value="PROTEIN_KINASE_ST"/>
    <property type="match status" value="1"/>
</dbReference>
<dbReference type="InterPro" id="IPR030616">
    <property type="entry name" value="Aur-like"/>
</dbReference>
<dbReference type="PROSITE" id="PS50011">
    <property type="entry name" value="PROTEIN_KINASE_DOM"/>
    <property type="match status" value="1"/>
</dbReference>
<feature type="cross-link" description="Glycyl lysine isopeptide (Lys-Gly) (interchain with G-Cter in SUMO2)" evidence="8">
    <location>
        <position position="556"/>
    </location>
</feature>
<evidence type="ECO:0000256" key="4">
    <source>
        <dbReference type="ARBA" id="ARBA00022777"/>
    </source>
</evidence>
<evidence type="ECO:0000256" key="7">
    <source>
        <dbReference type="PIRSR" id="PIRSR630616-2"/>
    </source>
</evidence>
<keyword evidence="1" id="KW-0723">Serine/threonine-protein kinase</keyword>
<keyword evidence="12" id="KW-1185">Reference proteome</keyword>
<comment type="caution">
    <text evidence="11">The sequence shown here is derived from an EMBL/GenBank/DDBJ whole genome shotgun (WGS) entry which is preliminary data.</text>
</comment>
<name>A0AB34FSN5_9HYPO</name>
<organism evidence="11 12">
    <name type="scientific">Purpureocillium lavendulum</name>
    <dbReference type="NCBI Taxonomy" id="1247861"/>
    <lineage>
        <taxon>Eukaryota</taxon>
        <taxon>Fungi</taxon>
        <taxon>Dikarya</taxon>
        <taxon>Ascomycota</taxon>
        <taxon>Pezizomycotina</taxon>
        <taxon>Sordariomycetes</taxon>
        <taxon>Hypocreomycetidae</taxon>
        <taxon>Hypocreales</taxon>
        <taxon>Ophiocordycipitaceae</taxon>
        <taxon>Purpureocillium</taxon>
    </lineage>
</organism>
<feature type="compositionally biased region" description="Low complexity" evidence="9">
    <location>
        <begin position="223"/>
        <end position="232"/>
    </location>
</feature>
<evidence type="ECO:0000256" key="5">
    <source>
        <dbReference type="ARBA" id="ARBA00022840"/>
    </source>
</evidence>
<evidence type="ECO:0000256" key="9">
    <source>
        <dbReference type="SAM" id="MobiDB-lite"/>
    </source>
</evidence>
<evidence type="ECO:0000259" key="10">
    <source>
        <dbReference type="PROSITE" id="PS50011"/>
    </source>
</evidence>
<accession>A0AB34FSN5</accession>
<feature type="compositionally biased region" description="Basic and acidic residues" evidence="9">
    <location>
        <begin position="373"/>
        <end position="387"/>
    </location>
</feature>
<dbReference type="PANTHER" id="PTHR24350">
    <property type="entry name" value="SERINE/THREONINE-PROTEIN KINASE IAL-RELATED"/>
    <property type="match status" value="1"/>
</dbReference>
<evidence type="ECO:0000313" key="11">
    <source>
        <dbReference type="EMBL" id="KAJ6442147.1"/>
    </source>
</evidence>
<evidence type="ECO:0000256" key="3">
    <source>
        <dbReference type="ARBA" id="ARBA00022741"/>
    </source>
</evidence>
<feature type="region of interest" description="Disordered" evidence="9">
    <location>
        <begin position="221"/>
        <end position="250"/>
    </location>
</feature>
<sequence length="744" mass="80612">MSLGASTLVLPLSPPPVIHHCRSETDVVTPTGQSHVAGRLDWHLAAHDATQRHEPRMTTALSSDNPPRSRPNAVQDATYTVARGASASPGHTPLLFQANTIAPSPPSAQVEPQPARSSSARMPEDKALHGPATPLRISTDLLSNSPAAATALPPHPDSLNSNRNLSPSRFVARKYSAGSLPSVSRTPSLKAALTNSIGSAGSNSAIPSPVIAAMGDMTPLPSPLLSGDSPGPWKKLGGAEPGSPPRSRARLRSVGEASILVTSGGEPIEVAAAHASKRRMYANLEGANNVPPPVSHDRQQSQESPHSRTRSVSEYVPEPITSPKRPVVVSGSHARMAPPDGLEAHIRREPNYAESRGLTPAVAQPPTPPPSESSRDSTDAAKPKEPRYEYFEARTRGDNKLRRWRAISFLGQGTFSRVMLATSQTDPNGSSRESSSGPLSPVTDGSMDRKKLVAIKVCEHGPRGGASEERVEMSLKRELEIMQSIHHPSLVNLKAWSIEPTRAILVLSYCPGGDLFDIATAHRSILKPGLMRRMFAEVVGAVGYLHERRIVHRDIKLENVLVNLTPEELGDPSVDWQTFPHSIVTVADLGLSRRIADDEKLETRCGSDDYAAPEVIMGQPYDGRATDAWSLGVLLYALLEARLPFDPHPGMSDAHRMRSRTSHRIARVEWRWAEYAGEDGDHEANEAKFAENDLLGAMEITEGLLKRARSRWSVAKVAAQEWVREAIKIRGGLQFREEEDGQEV</sequence>
<feature type="binding site" evidence="7">
    <location>
        <position position="588"/>
    </location>
    <ligand>
        <name>ATP</name>
        <dbReference type="ChEBI" id="CHEBI:30616"/>
    </ligand>
</feature>
<evidence type="ECO:0000256" key="1">
    <source>
        <dbReference type="ARBA" id="ARBA00022527"/>
    </source>
</evidence>
<feature type="compositionally biased region" description="Low complexity" evidence="9">
    <location>
        <begin position="429"/>
        <end position="441"/>
    </location>
</feature>
<evidence type="ECO:0000313" key="12">
    <source>
        <dbReference type="Proteomes" id="UP001163105"/>
    </source>
</evidence>
<feature type="region of interest" description="Disordered" evidence="9">
    <location>
        <begin position="358"/>
        <end position="387"/>
    </location>
</feature>
<proteinExistence type="predicted"/>
<reference evidence="11" key="1">
    <citation type="submission" date="2023-01" db="EMBL/GenBank/DDBJ databases">
        <title>The growth and conidiation of Purpureocillium lavendulum are regulated by nitrogen source and histone H3K14 acetylation.</title>
        <authorList>
            <person name="Tang P."/>
            <person name="Han J."/>
            <person name="Zhang C."/>
            <person name="Tang P."/>
            <person name="Qi F."/>
            <person name="Zhang K."/>
            <person name="Liang L."/>
        </authorList>
    </citation>
    <scope>NUCLEOTIDE SEQUENCE</scope>
    <source>
        <strain evidence="11">YMF1.00683</strain>
    </source>
</reference>
<keyword evidence="5 7" id="KW-0067">ATP-binding</keyword>
<protein>
    <submittedName>
        <fullName evidence="11">Acid phosphatase (PhoG)</fullName>
    </submittedName>
</protein>
<dbReference type="FunFam" id="1.10.510.10:FF:000640">
    <property type="entry name" value="Serine/threonine-protein kinase PRR1"/>
    <property type="match status" value="1"/>
</dbReference>
<dbReference type="EMBL" id="JAQHRD010000004">
    <property type="protein sequence ID" value="KAJ6442147.1"/>
    <property type="molecule type" value="Genomic_DNA"/>
</dbReference>
<feature type="region of interest" description="Disordered" evidence="9">
    <location>
        <begin position="146"/>
        <end position="165"/>
    </location>
</feature>
<dbReference type="InterPro" id="IPR011009">
    <property type="entry name" value="Kinase-like_dom_sf"/>
</dbReference>
<keyword evidence="3 7" id="KW-0547">Nucleotide-binding</keyword>
<dbReference type="InterPro" id="IPR000719">
    <property type="entry name" value="Prot_kinase_dom"/>
</dbReference>
<keyword evidence="4" id="KW-0418">Kinase</keyword>
<dbReference type="AlphaFoldDB" id="A0AB34FSN5"/>
<feature type="region of interest" description="Disordered" evidence="9">
    <location>
        <begin position="50"/>
        <end position="138"/>
    </location>
</feature>
<evidence type="ECO:0000256" key="2">
    <source>
        <dbReference type="ARBA" id="ARBA00022679"/>
    </source>
</evidence>
<dbReference type="SMART" id="SM00220">
    <property type="entry name" value="S_TKc"/>
    <property type="match status" value="1"/>
</dbReference>
<feature type="binding site" evidence="7">
    <location>
        <begin position="558"/>
        <end position="559"/>
    </location>
    <ligand>
        <name>ATP</name>
        <dbReference type="ChEBI" id="CHEBI:30616"/>
    </ligand>
</feature>
<dbReference type="InterPro" id="IPR008271">
    <property type="entry name" value="Ser/Thr_kinase_AS"/>
</dbReference>
<keyword evidence="2" id="KW-0808">Transferase</keyword>
<dbReference type="GO" id="GO:0004674">
    <property type="term" value="F:protein serine/threonine kinase activity"/>
    <property type="evidence" value="ECO:0007669"/>
    <property type="project" value="UniProtKB-KW"/>
</dbReference>
<feature type="domain" description="Protein kinase" evidence="10">
    <location>
        <begin position="404"/>
        <end position="723"/>
    </location>
</feature>